<evidence type="ECO:0000313" key="2">
    <source>
        <dbReference type="EMBL" id="TGO74502.1"/>
    </source>
</evidence>
<keyword evidence="3" id="KW-1185">Reference proteome</keyword>
<accession>A0A4Z1JTG7</accession>
<reference evidence="2 3" key="1">
    <citation type="submission" date="2017-12" db="EMBL/GenBank/DDBJ databases">
        <title>Comparative genomics of Botrytis spp.</title>
        <authorList>
            <person name="Valero-Jimenez C.A."/>
            <person name="Tapia P."/>
            <person name="Veloso J."/>
            <person name="Silva-Moreno E."/>
            <person name="Staats M."/>
            <person name="Valdes J.H."/>
            <person name="Van Kan J.A.L."/>
        </authorList>
    </citation>
    <scope>NUCLEOTIDE SEQUENCE [LARGE SCALE GENOMIC DNA]</scope>
    <source>
        <strain evidence="2 3">Be9601</strain>
    </source>
</reference>
<protein>
    <submittedName>
        <fullName evidence="2">Uncharacterized protein</fullName>
    </submittedName>
</protein>
<evidence type="ECO:0000313" key="3">
    <source>
        <dbReference type="Proteomes" id="UP000297229"/>
    </source>
</evidence>
<dbReference type="AlphaFoldDB" id="A0A4Z1JTG7"/>
<dbReference type="EMBL" id="PQXM01000275">
    <property type="protein sequence ID" value="TGO74502.1"/>
    <property type="molecule type" value="Genomic_DNA"/>
</dbReference>
<dbReference type="Proteomes" id="UP000297229">
    <property type="component" value="Unassembled WGS sequence"/>
</dbReference>
<feature type="compositionally biased region" description="Polar residues" evidence="1">
    <location>
        <begin position="55"/>
        <end position="64"/>
    </location>
</feature>
<proteinExistence type="predicted"/>
<gene>
    <name evidence="2" type="ORF">BELL_0277g00010</name>
</gene>
<feature type="region of interest" description="Disordered" evidence="1">
    <location>
        <begin position="55"/>
        <end position="116"/>
    </location>
</feature>
<feature type="compositionally biased region" description="Low complexity" evidence="1">
    <location>
        <begin position="65"/>
        <end position="83"/>
    </location>
</feature>
<organism evidence="2 3">
    <name type="scientific">Botrytis elliptica</name>
    <dbReference type="NCBI Taxonomy" id="278938"/>
    <lineage>
        <taxon>Eukaryota</taxon>
        <taxon>Fungi</taxon>
        <taxon>Dikarya</taxon>
        <taxon>Ascomycota</taxon>
        <taxon>Pezizomycotina</taxon>
        <taxon>Leotiomycetes</taxon>
        <taxon>Helotiales</taxon>
        <taxon>Sclerotiniaceae</taxon>
        <taxon>Botrytis</taxon>
    </lineage>
</organism>
<name>A0A4Z1JTG7_9HELO</name>
<evidence type="ECO:0000256" key="1">
    <source>
        <dbReference type="SAM" id="MobiDB-lite"/>
    </source>
</evidence>
<sequence length="405" mass="44997">MKTTCDLLQALTAFRDNVYSESLTLPSSIPSDPNIIIHIHPILKSQNAKSFSTIATTPPKTSLPSHLTTSLASSDSSNELSILKPPPPTSSTTSKSSATFLSPSLRSDKQSISKSSPRFYPFSPDNLRIFLSQLEELYPEICHLSDKFADLFGKNDMKEIATILGEVHYQLSLEFDILSKDHLHLLRNIESLPRWKSLDPYNDDLLLAEADANEYLFTGGTSDLQADKAESGSSDTQRTKVTSIDSDIPADRIENWTVTSLSQSSHGMGCIAFSDIKEVYFGSNDDDTILSSELVVLLCLIIRQIDPSMGSENVGLRIRDSELNGWIGRLAFGIFFTNSHFRVIEIHLDRGEFDDELKPINLHIHIREKKIKGKKTMGKTIGKKAVSKKAVGKNIVRRQAKSIVE</sequence>
<comment type="caution">
    <text evidence="2">The sequence shown here is derived from an EMBL/GenBank/DDBJ whole genome shotgun (WGS) entry which is preliminary data.</text>
</comment>